<comment type="caution">
    <text evidence="3">The sequence shown here is derived from an EMBL/GenBank/DDBJ whole genome shotgun (WGS) entry which is preliminary data.</text>
</comment>
<dbReference type="EMBL" id="MCIF01000002">
    <property type="protein sequence ID" value="RAQ94199.1"/>
    <property type="molecule type" value="Genomic_DNA"/>
</dbReference>
<name>A0A328VBN1_9CHLR</name>
<dbReference type="Pfam" id="PF04248">
    <property type="entry name" value="NTP_transf_9"/>
    <property type="match status" value="1"/>
</dbReference>
<dbReference type="AlphaFoldDB" id="A0A328VBN1"/>
<sequence length="165" mass="18803">MDQQRDRSSAPGQESVWDYPRPPRLEECDDLVQVVFNGVTIAESRRTRRVLETSHPPVYYIPPEDIRMEYLQPSDRHTFCEFKGRANYYTLTVNGRSAPDCAWYYPDPAPGYEELAGYVAFYPRKMDACYVNGEKVQAQPGDFYGGWITSRIIGPFKGGAGTAGW</sequence>
<dbReference type="PANTHER" id="PTHR43058">
    <property type="entry name" value="SLR0655 PROTEIN"/>
    <property type="match status" value="1"/>
</dbReference>
<reference evidence="3 4" key="1">
    <citation type="submission" date="2016-08" db="EMBL/GenBank/DDBJ databases">
        <title>Analysis of Carbohydrate Active Enzymes in Thermogemmatispora T81 Reveals Carbohydrate Degradation Ability.</title>
        <authorList>
            <person name="Tomazini A."/>
            <person name="Lal S."/>
            <person name="Stott M."/>
            <person name="Henrissat B."/>
            <person name="Polikarpov I."/>
            <person name="Sparling R."/>
            <person name="Levin D.B."/>
        </authorList>
    </citation>
    <scope>NUCLEOTIDE SEQUENCE [LARGE SCALE GENOMIC DNA]</scope>
    <source>
        <strain evidence="3 4">T81</strain>
    </source>
</reference>
<dbReference type="Proteomes" id="UP000248706">
    <property type="component" value="Unassembled WGS sequence"/>
</dbReference>
<dbReference type="InterPro" id="IPR007361">
    <property type="entry name" value="DUF427"/>
</dbReference>
<evidence type="ECO:0000259" key="2">
    <source>
        <dbReference type="Pfam" id="PF04248"/>
    </source>
</evidence>
<dbReference type="PANTHER" id="PTHR43058:SF1">
    <property type="entry name" value="DUF427 DOMAIN-CONTAINING PROTEIN"/>
    <property type="match status" value="1"/>
</dbReference>
<feature type="region of interest" description="Disordered" evidence="1">
    <location>
        <begin position="1"/>
        <end position="22"/>
    </location>
</feature>
<feature type="domain" description="DUF427" evidence="2">
    <location>
        <begin position="32"/>
        <end position="123"/>
    </location>
</feature>
<evidence type="ECO:0000313" key="3">
    <source>
        <dbReference type="EMBL" id="RAQ94199.1"/>
    </source>
</evidence>
<organism evidence="3 4">
    <name type="scientific">Thermogemmatispora tikiterensis</name>
    <dbReference type="NCBI Taxonomy" id="1825093"/>
    <lineage>
        <taxon>Bacteria</taxon>
        <taxon>Bacillati</taxon>
        <taxon>Chloroflexota</taxon>
        <taxon>Ktedonobacteria</taxon>
        <taxon>Thermogemmatisporales</taxon>
        <taxon>Thermogemmatisporaceae</taxon>
        <taxon>Thermogemmatispora</taxon>
    </lineage>
</organism>
<accession>A0A328VBN1</accession>
<dbReference type="InterPro" id="IPR038694">
    <property type="entry name" value="DUF427_sf"/>
</dbReference>
<dbReference type="RefSeq" id="WP_112425907.1">
    <property type="nucleotide sequence ID" value="NZ_MCIF01000002.1"/>
</dbReference>
<evidence type="ECO:0000313" key="4">
    <source>
        <dbReference type="Proteomes" id="UP000248706"/>
    </source>
</evidence>
<protein>
    <recommendedName>
        <fullName evidence="2">DUF427 domain-containing protein</fullName>
    </recommendedName>
</protein>
<dbReference type="Gene3D" id="2.170.150.40">
    <property type="entry name" value="Domain of unknown function (DUF427)"/>
    <property type="match status" value="1"/>
</dbReference>
<evidence type="ECO:0000256" key="1">
    <source>
        <dbReference type="SAM" id="MobiDB-lite"/>
    </source>
</evidence>
<proteinExistence type="predicted"/>
<keyword evidence="4" id="KW-1185">Reference proteome</keyword>
<dbReference type="OrthoDB" id="119916at2"/>
<gene>
    <name evidence="3" type="ORF">A4R35_01550</name>
</gene>